<dbReference type="InterPro" id="IPR041338">
    <property type="entry name" value="OSBS_N"/>
</dbReference>
<dbReference type="Proteomes" id="UP000217250">
    <property type="component" value="Chromosome"/>
</dbReference>
<dbReference type="PROSITE" id="PS00909">
    <property type="entry name" value="MR_MLE_2"/>
    <property type="match status" value="1"/>
</dbReference>
<dbReference type="Gene3D" id="3.30.390.10">
    <property type="entry name" value="Enolase-like, N-terminal domain"/>
    <property type="match status" value="1"/>
</dbReference>
<dbReference type="Pfam" id="PF13378">
    <property type="entry name" value="MR_MLE_C"/>
    <property type="match status" value="1"/>
</dbReference>
<keyword evidence="2" id="KW-0460">Magnesium</keyword>
<evidence type="ECO:0000256" key="2">
    <source>
        <dbReference type="ARBA" id="ARBA00022842"/>
    </source>
</evidence>
<dbReference type="SFLD" id="SFLDS00001">
    <property type="entry name" value="Enolase"/>
    <property type="match status" value="1"/>
</dbReference>
<dbReference type="GeneID" id="84808845"/>
<feature type="domain" description="Mandelate racemase/muconate lactonizing enzyme C-terminal" evidence="4">
    <location>
        <begin position="129"/>
        <end position="227"/>
    </location>
</feature>
<dbReference type="GO" id="GO:0046872">
    <property type="term" value="F:metal ion binding"/>
    <property type="evidence" value="ECO:0007669"/>
    <property type="project" value="UniProtKB-KW"/>
</dbReference>
<dbReference type="SUPFAM" id="SSF51604">
    <property type="entry name" value="Enolase C-terminal domain-like"/>
    <property type="match status" value="1"/>
</dbReference>
<dbReference type="EMBL" id="CP022386">
    <property type="protein sequence ID" value="ATA87419.1"/>
    <property type="molecule type" value="Genomic_DNA"/>
</dbReference>
<dbReference type="Gene3D" id="3.20.20.120">
    <property type="entry name" value="Enolase-like C-terminal domain"/>
    <property type="match status" value="1"/>
</dbReference>
<dbReference type="InterPro" id="IPR029017">
    <property type="entry name" value="Enolase-like_N"/>
</dbReference>
<protein>
    <submittedName>
        <fullName evidence="5">O-succinylbenzoate synthase</fullName>
    </submittedName>
</protein>
<dbReference type="CDD" id="cd03320">
    <property type="entry name" value="OSBS"/>
    <property type="match status" value="1"/>
</dbReference>
<gene>
    <name evidence="5" type="ORF">CGC50_09795</name>
</gene>
<dbReference type="InterPro" id="IPR013342">
    <property type="entry name" value="Mandelate_racemase_C"/>
</dbReference>
<evidence type="ECO:0000313" key="6">
    <source>
        <dbReference type="Proteomes" id="UP000217250"/>
    </source>
</evidence>
<keyword evidence="1" id="KW-0479">Metal-binding</keyword>
<dbReference type="Pfam" id="PF21508">
    <property type="entry name" value="MenC_N"/>
    <property type="match status" value="1"/>
</dbReference>
<dbReference type="AlphaFoldDB" id="A0A250FQG9"/>
<evidence type="ECO:0000256" key="1">
    <source>
        <dbReference type="ARBA" id="ARBA00022723"/>
    </source>
</evidence>
<dbReference type="InterPro" id="IPR029065">
    <property type="entry name" value="Enolase_C-like"/>
</dbReference>
<dbReference type="SUPFAM" id="SSF54826">
    <property type="entry name" value="Enolase N-terminal domain-like"/>
    <property type="match status" value="1"/>
</dbReference>
<accession>A0A250FQG9</accession>
<organism evidence="5 6">
    <name type="scientific">Capnocytophaga gingivalis</name>
    <dbReference type="NCBI Taxonomy" id="1017"/>
    <lineage>
        <taxon>Bacteria</taxon>
        <taxon>Pseudomonadati</taxon>
        <taxon>Bacteroidota</taxon>
        <taxon>Flavobacteriia</taxon>
        <taxon>Flavobacteriales</taxon>
        <taxon>Flavobacteriaceae</taxon>
        <taxon>Capnocytophaga</taxon>
    </lineage>
</organism>
<evidence type="ECO:0000256" key="3">
    <source>
        <dbReference type="ARBA" id="ARBA00023239"/>
    </source>
</evidence>
<dbReference type="SMART" id="SM00922">
    <property type="entry name" value="MR_MLE"/>
    <property type="match status" value="1"/>
</dbReference>
<sequence length="337" mass="37916">MKAIFQKHILQFKRPAGTSRGVLTEKPTWLLTIEHNGRFGIGECSPLPGLSIDNITDYERSKLLWVCQHISLGEEALWDELKSYPSIQFGVEQAFLSLEAQEEGVLFPSAFTQGKEAIPINGLIWMGDKEFMQQQIREKLSQGFRCIKMKIGAIDFETEYALLKGIRQQFTSSEIELRVDANGAFSPTDALEKLKRLSDLQIHSIEQPIRAGQYEAMARLCETSPLPIALDEELIGVACPSRKEEILQWIKPAYIILKPSLIGGYRGSEEWIALAEKENIGWWVTSALEGNIGLSAIAQWTYTLENPLPQGLGTGSLYTNNFPSSLQVKNGKLWWIK</sequence>
<dbReference type="PANTHER" id="PTHR48073:SF2">
    <property type="entry name" value="O-SUCCINYLBENZOATE SYNTHASE"/>
    <property type="match status" value="1"/>
</dbReference>
<evidence type="ECO:0000313" key="5">
    <source>
        <dbReference type="EMBL" id="ATA87419.1"/>
    </source>
</evidence>
<dbReference type="OrthoDB" id="9766759at2"/>
<dbReference type="GO" id="GO:0009063">
    <property type="term" value="P:amino acid catabolic process"/>
    <property type="evidence" value="ECO:0007669"/>
    <property type="project" value="InterPro"/>
</dbReference>
<evidence type="ECO:0000259" key="4">
    <source>
        <dbReference type="SMART" id="SM00922"/>
    </source>
</evidence>
<dbReference type="GO" id="GO:0016854">
    <property type="term" value="F:racemase and epimerase activity"/>
    <property type="evidence" value="ECO:0007669"/>
    <property type="project" value="UniProtKB-ARBA"/>
</dbReference>
<reference evidence="6" key="1">
    <citation type="submission" date="2017-06" db="EMBL/GenBank/DDBJ databases">
        <title>Capnocytophaga spp. assemblies.</title>
        <authorList>
            <person name="Gulvik C.A."/>
        </authorList>
    </citation>
    <scope>NUCLEOTIDE SEQUENCE [LARGE SCALE GENOMIC DNA]</scope>
    <source>
        <strain evidence="6">H1496</strain>
    </source>
</reference>
<dbReference type="SFLD" id="SFLDF00009">
    <property type="entry name" value="o-succinylbenzoate_synthase"/>
    <property type="match status" value="1"/>
</dbReference>
<name>A0A250FQG9_9FLAO</name>
<dbReference type="PANTHER" id="PTHR48073">
    <property type="entry name" value="O-SUCCINYLBENZOATE SYNTHASE-RELATED"/>
    <property type="match status" value="1"/>
</dbReference>
<dbReference type="RefSeq" id="WP_095910686.1">
    <property type="nucleotide sequence ID" value="NZ_CAUPXI010000021.1"/>
</dbReference>
<keyword evidence="3" id="KW-0456">Lyase</keyword>
<dbReference type="InterPro" id="IPR018110">
    <property type="entry name" value="Mandel_Rmase/mucon_lact_enz_CS"/>
</dbReference>
<proteinExistence type="predicted"/>
<dbReference type="GO" id="GO:0016829">
    <property type="term" value="F:lyase activity"/>
    <property type="evidence" value="ECO:0007669"/>
    <property type="project" value="UniProtKB-KW"/>
</dbReference>
<dbReference type="InterPro" id="IPR036849">
    <property type="entry name" value="Enolase-like_C_sf"/>
</dbReference>
<dbReference type="KEGG" id="cgh:CGC50_09795"/>
<dbReference type="SFLD" id="SFLDG00180">
    <property type="entry name" value="muconate_cycloisomerase"/>
    <property type="match status" value="1"/>
</dbReference>